<evidence type="ECO:0000256" key="2">
    <source>
        <dbReference type="SAM" id="SignalP"/>
    </source>
</evidence>
<keyword evidence="2" id="KW-0732">Signal</keyword>
<protein>
    <submittedName>
        <fullName evidence="3">Uncharacterized protein</fullName>
    </submittedName>
</protein>
<keyword evidence="4" id="KW-1185">Reference proteome</keyword>
<reference evidence="4" key="1">
    <citation type="journal article" date="2019" name="Int. J. Syst. Evol. Microbiol.">
        <title>The Global Catalogue of Microorganisms (GCM) 10K type strain sequencing project: providing services to taxonomists for standard genome sequencing and annotation.</title>
        <authorList>
            <consortium name="The Broad Institute Genomics Platform"/>
            <consortium name="The Broad Institute Genome Sequencing Center for Infectious Disease"/>
            <person name="Wu L."/>
            <person name="Ma J."/>
        </authorList>
    </citation>
    <scope>NUCLEOTIDE SEQUENCE [LARGE SCALE GENOMIC DNA]</scope>
    <source>
        <strain evidence="4">CGMCC 4.7242</strain>
    </source>
</reference>
<feature type="chain" id="PRO_5045064589" evidence="2">
    <location>
        <begin position="22"/>
        <end position="156"/>
    </location>
</feature>
<accession>A0ABW4S0D7</accession>
<evidence type="ECO:0000313" key="3">
    <source>
        <dbReference type="EMBL" id="MFD1910811.1"/>
    </source>
</evidence>
<name>A0ABW4S0D7_9RHOB</name>
<sequence>MKAKALSLLACGAFMALQAHAQSPAQTADAQDTLPLDGFFTQSGDEIALTDDASFASAWQGLEAPEREMIAADCTATLDVGAEVPAEASATGDVADLPEVESVAPDMQNEMESGEAAGATDPEVATLGPQRRALAGQDIPAETWVEFCEAVQRQAD</sequence>
<dbReference type="EMBL" id="JBHUGH010000001">
    <property type="protein sequence ID" value="MFD1910811.1"/>
    <property type="molecule type" value="Genomic_DNA"/>
</dbReference>
<proteinExistence type="predicted"/>
<organism evidence="3 4">
    <name type="scientific">Halodurantibacterium flavum</name>
    <dbReference type="NCBI Taxonomy" id="1382802"/>
    <lineage>
        <taxon>Bacteria</taxon>
        <taxon>Pseudomonadati</taxon>
        <taxon>Pseudomonadota</taxon>
        <taxon>Alphaproteobacteria</taxon>
        <taxon>Rhodobacterales</taxon>
        <taxon>Paracoccaceae</taxon>
        <taxon>Halodurantibacterium</taxon>
    </lineage>
</organism>
<dbReference type="RefSeq" id="WP_390258756.1">
    <property type="nucleotide sequence ID" value="NZ_JBHUGH010000001.1"/>
</dbReference>
<evidence type="ECO:0000313" key="4">
    <source>
        <dbReference type="Proteomes" id="UP001597353"/>
    </source>
</evidence>
<dbReference type="Proteomes" id="UP001597353">
    <property type="component" value="Unassembled WGS sequence"/>
</dbReference>
<feature type="signal peptide" evidence="2">
    <location>
        <begin position="1"/>
        <end position="21"/>
    </location>
</feature>
<comment type="caution">
    <text evidence="3">The sequence shown here is derived from an EMBL/GenBank/DDBJ whole genome shotgun (WGS) entry which is preliminary data.</text>
</comment>
<evidence type="ECO:0000256" key="1">
    <source>
        <dbReference type="SAM" id="MobiDB-lite"/>
    </source>
</evidence>
<feature type="region of interest" description="Disordered" evidence="1">
    <location>
        <begin position="87"/>
        <end position="136"/>
    </location>
</feature>
<gene>
    <name evidence="3" type="ORF">ACFSGJ_01120</name>
</gene>